<evidence type="ECO:0000313" key="3">
    <source>
        <dbReference type="EMBL" id="PJZ93156.1"/>
    </source>
</evidence>
<reference evidence="3" key="1">
    <citation type="submission" date="2017-07" db="EMBL/GenBank/DDBJ databases">
        <title>Leptospira spp. isolated from tropical soils.</title>
        <authorList>
            <person name="Thibeaux R."/>
            <person name="Iraola G."/>
            <person name="Ferres I."/>
            <person name="Bierque E."/>
            <person name="Girault D."/>
            <person name="Soupe-Gilbert M.-E."/>
            <person name="Picardeau M."/>
            <person name="Goarant C."/>
        </authorList>
    </citation>
    <scope>NUCLEOTIDE SEQUENCE [LARGE SCALE GENOMIC DNA]</scope>
    <source>
        <strain evidence="3">ATI7-C-A5</strain>
    </source>
</reference>
<dbReference type="AlphaFoldDB" id="A0A2N0B9F9"/>
<feature type="region of interest" description="Disordered" evidence="1">
    <location>
        <begin position="31"/>
        <end position="50"/>
    </location>
</feature>
<protein>
    <submittedName>
        <fullName evidence="3">Uncharacterized protein</fullName>
    </submittedName>
</protein>
<gene>
    <name evidence="2" type="ORF">CH379_018210</name>
    <name evidence="3" type="ORF">CH379_09365</name>
</gene>
<dbReference type="EMBL" id="NPEF01000080">
    <property type="protein sequence ID" value="PJZ93156.1"/>
    <property type="molecule type" value="Genomic_DNA"/>
</dbReference>
<dbReference type="EMBL" id="NPEF02000027">
    <property type="protein sequence ID" value="MDV6237570.1"/>
    <property type="molecule type" value="Genomic_DNA"/>
</dbReference>
<accession>A0A2N0B9F9</accession>
<comment type="caution">
    <text evidence="3">The sequence shown here is derived from an EMBL/GenBank/DDBJ whole genome shotgun (WGS) entry which is preliminary data.</text>
</comment>
<proteinExistence type="predicted"/>
<reference evidence="2 4" key="2">
    <citation type="journal article" date="2018" name="Microb. Genom.">
        <title>Deciphering the unexplored Leptospira diversity from soils uncovers genomic evolution to virulence.</title>
        <authorList>
            <person name="Thibeaux R."/>
            <person name="Iraola G."/>
            <person name="Ferres I."/>
            <person name="Bierque E."/>
            <person name="Girault D."/>
            <person name="Soupe-Gilbert M.E."/>
            <person name="Picardeau M."/>
            <person name="Goarant C."/>
        </authorList>
    </citation>
    <scope>NUCLEOTIDE SEQUENCE [LARGE SCALE GENOMIC DNA]</scope>
    <source>
        <strain evidence="2 4">ATI7-C-A5</strain>
    </source>
</reference>
<organism evidence="3">
    <name type="scientific">Leptospira ellisii</name>
    <dbReference type="NCBI Taxonomy" id="2023197"/>
    <lineage>
        <taxon>Bacteria</taxon>
        <taxon>Pseudomonadati</taxon>
        <taxon>Spirochaetota</taxon>
        <taxon>Spirochaetia</taxon>
        <taxon>Leptospirales</taxon>
        <taxon>Leptospiraceae</taxon>
        <taxon>Leptospira</taxon>
    </lineage>
</organism>
<dbReference type="Proteomes" id="UP000232122">
    <property type="component" value="Unassembled WGS sequence"/>
</dbReference>
<reference evidence="2" key="3">
    <citation type="submission" date="2023-10" db="EMBL/GenBank/DDBJ databases">
        <authorList>
            <person name="Picardeau M."/>
            <person name="Thibeaux R."/>
        </authorList>
    </citation>
    <scope>NUCLEOTIDE SEQUENCE</scope>
    <source>
        <strain evidence="2">ATI7-C-A5</strain>
    </source>
</reference>
<evidence type="ECO:0000313" key="2">
    <source>
        <dbReference type="EMBL" id="MDV6237570.1"/>
    </source>
</evidence>
<dbReference type="RefSeq" id="WP_100765022.1">
    <property type="nucleotide sequence ID" value="NZ_NPEF02000027.1"/>
</dbReference>
<evidence type="ECO:0000313" key="4">
    <source>
        <dbReference type="Proteomes" id="UP000232122"/>
    </source>
</evidence>
<name>A0A2N0B9F9_9LEPT</name>
<keyword evidence="4" id="KW-1185">Reference proteome</keyword>
<evidence type="ECO:0000256" key="1">
    <source>
        <dbReference type="SAM" id="MobiDB-lite"/>
    </source>
</evidence>
<sequence length="348" mass="38217">MNIIEFSSCSENQAKDLARLKDAATSLLIADPAIGSPNGNNPPPPPGEEIKPVLLSVTPTQESLKIFQATDLGLLPEAVAGQGGCGPVDGFDFENIFEEGEYFRIRQVKSNTPGAITVDAVFDRSVADRFYRLNASFGGGGSGTFQPHSQPNDNTVRFQIALNHTFPGISRLSTDPIGSGVDNEILYHLSEMANGGATYKDHVLDWSSFEKFEAPFDYTAKLSFECNGNDCYAIVKYRLNSWDNYSLASEINDVRVTVFLTNPTNPSQTIGMGMIELPSCFLEAKAAPENVWFIETKIRLNDSQILYTPQDLQNGNYLLRLTGDFYQDPAPAGSGIHFRYGNSDIIRE</sequence>